<gene>
    <name evidence="1" type="ORF">HGB48_17345</name>
</gene>
<evidence type="ECO:0000313" key="2">
    <source>
        <dbReference type="Proteomes" id="UP000579250"/>
    </source>
</evidence>
<evidence type="ECO:0000313" key="1">
    <source>
        <dbReference type="EMBL" id="NKZ05496.1"/>
    </source>
</evidence>
<dbReference type="AlphaFoldDB" id="A0A846Z5M5"/>
<proteinExistence type="predicted"/>
<comment type="caution">
    <text evidence="1">The sequence shown here is derived from an EMBL/GenBank/DDBJ whole genome shotgun (WGS) entry which is preliminary data.</text>
</comment>
<dbReference type="EMBL" id="JAAXPI010000022">
    <property type="protein sequence ID" value="NKZ05496.1"/>
    <property type="molecule type" value="Genomic_DNA"/>
</dbReference>
<dbReference type="RefSeq" id="WP_067634909.1">
    <property type="nucleotide sequence ID" value="NZ_JAAXPI010000022.1"/>
</dbReference>
<dbReference type="Proteomes" id="UP000579250">
    <property type="component" value="Unassembled WGS sequence"/>
</dbReference>
<sequence length="68" mass="7903">MLDLRKVQTTVLDGPMSLHPIAMPFDRPSARLMRDHYQHRGFYRGKWIGGCGKKLQTKIGEIRIPHFV</sequence>
<reference evidence="1 2" key="1">
    <citation type="submission" date="2020-04" db="EMBL/GenBank/DDBJ databases">
        <title>MicrobeNet Type strains.</title>
        <authorList>
            <person name="Nicholson A.C."/>
        </authorList>
    </citation>
    <scope>NUCLEOTIDE SEQUENCE [LARGE SCALE GENOMIC DNA]</scope>
    <source>
        <strain evidence="1 2">ATCC BAA-277</strain>
    </source>
</reference>
<accession>A0A846Z5M5</accession>
<organism evidence="1 2">
    <name type="scientific">Actinomadura latina</name>
    <dbReference type="NCBI Taxonomy" id="163603"/>
    <lineage>
        <taxon>Bacteria</taxon>
        <taxon>Bacillati</taxon>
        <taxon>Actinomycetota</taxon>
        <taxon>Actinomycetes</taxon>
        <taxon>Streptosporangiales</taxon>
        <taxon>Thermomonosporaceae</taxon>
        <taxon>Actinomadura</taxon>
    </lineage>
</organism>
<keyword evidence="2" id="KW-1185">Reference proteome</keyword>
<name>A0A846Z5M5_9ACTN</name>
<protein>
    <submittedName>
        <fullName evidence="1">Uncharacterized protein</fullName>
    </submittedName>
</protein>